<keyword evidence="3" id="KW-1185">Reference proteome</keyword>
<reference evidence="2 3" key="1">
    <citation type="submission" date="2019-07" db="EMBL/GenBank/DDBJ databases">
        <title>Genomics analysis of Aphanomyces spp. identifies a new class of oomycete effector associated with host adaptation.</title>
        <authorList>
            <person name="Gaulin E."/>
        </authorList>
    </citation>
    <scope>NUCLEOTIDE SEQUENCE [LARGE SCALE GENOMIC DNA]</scope>
    <source>
        <strain evidence="2 3">ATCC 201684</strain>
    </source>
</reference>
<name>A0A6G0W7H3_9STRA</name>
<comment type="caution">
    <text evidence="2">The sequence shown here is derived from an EMBL/GenBank/DDBJ whole genome shotgun (WGS) entry which is preliminary data.</text>
</comment>
<accession>A0A6G0W7H3</accession>
<feature type="signal peptide" evidence="1">
    <location>
        <begin position="1"/>
        <end position="16"/>
    </location>
</feature>
<dbReference type="Proteomes" id="UP000481153">
    <property type="component" value="Unassembled WGS sequence"/>
</dbReference>
<gene>
    <name evidence="2" type="ORF">Ae201684_017906</name>
</gene>
<protein>
    <recommendedName>
        <fullName evidence="4">RxLR effector protein</fullName>
    </recommendedName>
</protein>
<evidence type="ECO:0000256" key="1">
    <source>
        <dbReference type="SAM" id="SignalP"/>
    </source>
</evidence>
<evidence type="ECO:0000313" key="2">
    <source>
        <dbReference type="EMBL" id="KAF0723102.1"/>
    </source>
</evidence>
<dbReference type="AlphaFoldDB" id="A0A6G0W7H3"/>
<sequence length="74" mass="7978">MRLLVTLVLATSAVMAFNEPHQDSHVLLDHQQVQMGATGDGLRVLRGACNCKKAKRILRDQEMATTSSGSSGPE</sequence>
<dbReference type="EMBL" id="VJMJ01000316">
    <property type="protein sequence ID" value="KAF0723102.1"/>
    <property type="molecule type" value="Genomic_DNA"/>
</dbReference>
<proteinExistence type="predicted"/>
<keyword evidence="1" id="KW-0732">Signal</keyword>
<feature type="chain" id="PRO_5026142309" description="RxLR effector protein" evidence="1">
    <location>
        <begin position="17"/>
        <end position="74"/>
    </location>
</feature>
<evidence type="ECO:0000313" key="3">
    <source>
        <dbReference type="Proteomes" id="UP000481153"/>
    </source>
</evidence>
<evidence type="ECO:0008006" key="4">
    <source>
        <dbReference type="Google" id="ProtNLM"/>
    </source>
</evidence>
<organism evidence="2 3">
    <name type="scientific">Aphanomyces euteiches</name>
    <dbReference type="NCBI Taxonomy" id="100861"/>
    <lineage>
        <taxon>Eukaryota</taxon>
        <taxon>Sar</taxon>
        <taxon>Stramenopiles</taxon>
        <taxon>Oomycota</taxon>
        <taxon>Saprolegniomycetes</taxon>
        <taxon>Saprolegniales</taxon>
        <taxon>Verrucalvaceae</taxon>
        <taxon>Aphanomyces</taxon>
    </lineage>
</organism>